<accession>A0A0G0M5F9</accession>
<dbReference type="CDD" id="cd03012">
    <property type="entry name" value="TlpA_like_DipZ_like"/>
    <property type="match status" value="1"/>
</dbReference>
<dbReference type="InterPro" id="IPR013740">
    <property type="entry name" value="Redoxin"/>
</dbReference>
<sequence>MDGNINAPELVPGGNWFGSAPLSIKSLRGKVVMVDFWTYTCINCIRTLPYLKNWHEKYADKGLVIIGVHTPEFEFEKSPENVQKALTDFGIKYPVMQDNDYATWRAYDNHYWPAKYIVDKNGKIRYTHFGEGEYDETEEVIQKLLTETGIEIKESVNNPKYQIATRTPELYLGYGRMGYFATPDQLIPDKKKTYELPEDLVLHHFALSGNWQIEEEKSMPFEKSTLVLAFESKDVFLVMKSKGTSKGQIKVYLDDKLLKGSSAGDDLKDGIVTVDVDRLYKLVKLDKPGQHVLKLEFLDSNLELYAFTFG</sequence>
<comment type="caution">
    <text evidence="2">The sequence shown here is derived from an EMBL/GenBank/DDBJ whole genome shotgun (WGS) entry which is preliminary data.</text>
</comment>
<dbReference type="AlphaFoldDB" id="A0A0G0M5F9"/>
<dbReference type="PATRIC" id="fig|1618549.4.peg.341"/>
<dbReference type="PANTHER" id="PTHR42852:SF13">
    <property type="entry name" value="PROTEIN DIPZ"/>
    <property type="match status" value="1"/>
</dbReference>
<dbReference type="EMBL" id="LBWA01000003">
    <property type="protein sequence ID" value="KKQ98457.1"/>
    <property type="molecule type" value="Genomic_DNA"/>
</dbReference>
<evidence type="ECO:0000313" key="2">
    <source>
        <dbReference type="EMBL" id="KKQ98457.1"/>
    </source>
</evidence>
<dbReference type="InterPro" id="IPR036249">
    <property type="entry name" value="Thioredoxin-like_sf"/>
</dbReference>
<dbReference type="SUPFAM" id="SSF52833">
    <property type="entry name" value="Thioredoxin-like"/>
    <property type="match status" value="1"/>
</dbReference>
<dbReference type="InterPro" id="IPR050553">
    <property type="entry name" value="Thioredoxin_ResA/DsbE_sf"/>
</dbReference>
<protein>
    <submittedName>
        <fullName evidence="2">Cytochrome c biogenesis protein, transmembrane region</fullName>
    </submittedName>
</protein>
<dbReference type="InterPro" id="IPR041017">
    <property type="entry name" value="Thioredoxin_10"/>
</dbReference>
<organism evidence="2 3">
    <name type="scientific">Candidatus Woesebacteria bacterium GW2011_GWA1_39_12</name>
    <dbReference type="NCBI Taxonomy" id="1618549"/>
    <lineage>
        <taxon>Bacteria</taxon>
        <taxon>Candidatus Woeseibacteriota</taxon>
    </lineage>
</organism>
<dbReference type="PANTHER" id="PTHR42852">
    <property type="entry name" value="THIOL:DISULFIDE INTERCHANGE PROTEIN DSBE"/>
    <property type="match status" value="1"/>
</dbReference>
<dbReference type="Pfam" id="PF17991">
    <property type="entry name" value="Thioredoxin_10"/>
    <property type="match status" value="1"/>
</dbReference>
<reference evidence="2 3" key="1">
    <citation type="journal article" date="2015" name="Nature">
        <title>rRNA introns, odd ribosomes, and small enigmatic genomes across a large radiation of phyla.</title>
        <authorList>
            <person name="Brown C.T."/>
            <person name="Hug L.A."/>
            <person name="Thomas B.C."/>
            <person name="Sharon I."/>
            <person name="Castelle C.J."/>
            <person name="Singh A."/>
            <person name="Wilkins M.J."/>
            <person name="Williams K.H."/>
            <person name="Banfield J.F."/>
        </authorList>
    </citation>
    <scope>NUCLEOTIDE SEQUENCE [LARGE SCALE GENOMIC DNA]</scope>
</reference>
<dbReference type="Gene3D" id="3.40.30.10">
    <property type="entry name" value="Glutaredoxin"/>
    <property type="match status" value="1"/>
</dbReference>
<evidence type="ECO:0000259" key="1">
    <source>
        <dbReference type="PROSITE" id="PS51352"/>
    </source>
</evidence>
<dbReference type="Proteomes" id="UP000034325">
    <property type="component" value="Unassembled WGS sequence"/>
</dbReference>
<proteinExistence type="predicted"/>
<feature type="domain" description="Thioredoxin" evidence="1">
    <location>
        <begin position="1"/>
        <end position="146"/>
    </location>
</feature>
<dbReference type="GO" id="GO:0016491">
    <property type="term" value="F:oxidoreductase activity"/>
    <property type="evidence" value="ECO:0007669"/>
    <property type="project" value="InterPro"/>
</dbReference>
<keyword evidence="2" id="KW-0812">Transmembrane</keyword>
<keyword evidence="2" id="KW-0472">Membrane</keyword>
<dbReference type="Pfam" id="PF08534">
    <property type="entry name" value="Redoxin"/>
    <property type="match status" value="1"/>
</dbReference>
<name>A0A0G0M5F9_9BACT</name>
<dbReference type="Gene3D" id="2.60.120.260">
    <property type="entry name" value="Galactose-binding domain-like"/>
    <property type="match status" value="1"/>
</dbReference>
<dbReference type="InterPro" id="IPR013766">
    <property type="entry name" value="Thioredoxin_domain"/>
</dbReference>
<gene>
    <name evidence="2" type="ORF">UT23_C0003G0084</name>
</gene>
<dbReference type="PROSITE" id="PS51352">
    <property type="entry name" value="THIOREDOXIN_2"/>
    <property type="match status" value="1"/>
</dbReference>
<evidence type="ECO:0000313" key="3">
    <source>
        <dbReference type="Proteomes" id="UP000034325"/>
    </source>
</evidence>